<organism evidence="1 2">
    <name type="scientific">Paracoccus mutanolyticus</name>
    <dbReference type="NCBI Taxonomy" id="1499308"/>
    <lineage>
        <taxon>Bacteria</taxon>
        <taxon>Pseudomonadati</taxon>
        <taxon>Pseudomonadota</taxon>
        <taxon>Alphaproteobacteria</taxon>
        <taxon>Rhodobacterales</taxon>
        <taxon>Paracoccaceae</taxon>
        <taxon>Paracoccus</taxon>
    </lineage>
</organism>
<name>A0ABM6WU09_9RHOB</name>
<keyword evidence="2" id="KW-1185">Reference proteome</keyword>
<accession>A0ABM6WU09</accession>
<dbReference type="RefSeq" id="WP_112888498.1">
    <property type="nucleotide sequence ID" value="NZ_CP030239.1"/>
</dbReference>
<sequence length="63" mass="7074">MLLHAAALFLAPQVDRSVFLSQDIFAEWHYDKMGRLDAAIMTLVIVIALRRGSEGRSELSMPD</sequence>
<evidence type="ECO:0000313" key="1">
    <source>
        <dbReference type="EMBL" id="AWX94110.1"/>
    </source>
</evidence>
<protein>
    <submittedName>
        <fullName evidence="1">Uncharacterized protein</fullName>
    </submittedName>
</protein>
<reference evidence="1 2" key="1">
    <citation type="submission" date="2018-06" db="EMBL/GenBank/DDBJ databases">
        <title>Complete genome sequence of Paracoccus mutanolyticus strain RSP-02 isolated from cellulosic waste.</title>
        <authorList>
            <person name="Amrutha R.N."/>
            <person name="Shrivastav A."/>
            <person name="Buddana S.K."/>
            <person name="Deshpande U."/>
            <person name="Prakasham R.S."/>
        </authorList>
    </citation>
    <scope>NUCLEOTIDE SEQUENCE [LARGE SCALE GENOMIC DNA]</scope>
    <source>
        <strain evidence="1 2">RSP-02</strain>
    </source>
</reference>
<evidence type="ECO:0000313" key="2">
    <source>
        <dbReference type="Proteomes" id="UP000249922"/>
    </source>
</evidence>
<dbReference type="EMBL" id="CP030239">
    <property type="protein sequence ID" value="AWX94110.1"/>
    <property type="molecule type" value="Genomic_DNA"/>
</dbReference>
<gene>
    <name evidence="1" type="ORF">DPM13_17440</name>
</gene>
<proteinExistence type="predicted"/>
<dbReference type="Proteomes" id="UP000249922">
    <property type="component" value="Chromosome"/>
</dbReference>